<name>A0A8X8ID70_9BACT</name>
<dbReference type="RefSeq" id="WP_051347753.1">
    <property type="nucleotide sequence ID" value="NZ_FNNO01000008.1"/>
</dbReference>
<dbReference type="AlphaFoldDB" id="A0A8X8ID70"/>
<sequence length="134" mass="14600">MSVIKLPLLYEGTKGDARLVTLFDSGANLSCINSSFVAQLGGAAAFSRVKRLGTASNGHFIEIKERITLDFFIHDILLSDEFLVVPNLSEEAIIGAATLQKWRIKLNFDHDTVDVDPKVAILQLKKGEALAALC</sequence>
<dbReference type="Proteomes" id="UP000198711">
    <property type="component" value="Unassembled WGS sequence"/>
</dbReference>
<dbReference type="Gene3D" id="2.40.70.10">
    <property type="entry name" value="Acid Proteases"/>
    <property type="match status" value="1"/>
</dbReference>
<dbReference type="EMBL" id="FNNO01000008">
    <property type="protein sequence ID" value="SDX06416.1"/>
    <property type="molecule type" value="Genomic_DNA"/>
</dbReference>
<gene>
    <name evidence="1" type="ORF">SAMN05444410_108185</name>
</gene>
<dbReference type="CDD" id="cd00303">
    <property type="entry name" value="retropepsin_like"/>
    <property type="match status" value="1"/>
</dbReference>
<accession>A0A8X8ID70</accession>
<dbReference type="SUPFAM" id="SSF50630">
    <property type="entry name" value="Acid proteases"/>
    <property type="match status" value="1"/>
</dbReference>
<protein>
    <submittedName>
        <fullName evidence="1">Uncharacterized protein</fullName>
    </submittedName>
</protein>
<proteinExistence type="predicted"/>
<evidence type="ECO:0000313" key="2">
    <source>
        <dbReference type="Proteomes" id="UP000198711"/>
    </source>
</evidence>
<evidence type="ECO:0000313" key="1">
    <source>
        <dbReference type="EMBL" id="SDX06416.1"/>
    </source>
</evidence>
<comment type="caution">
    <text evidence="1">The sequence shown here is derived from an EMBL/GenBank/DDBJ whole genome shotgun (WGS) entry which is preliminary data.</text>
</comment>
<dbReference type="InterPro" id="IPR021109">
    <property type="entry name" value="Peptidase_aspartic_dom_sf"/>
</dbReference>
<organism evidence="1 2">
    <name type="scientific">Hydrobacter penzbergensis</name>
    <dbReference type="NCBI Taxonomy" id="1235997"/>
    <lineage>
        <taxon>Bacteria</taxon>
        <taxon>Pseudomonadati</taxon>
        <taxon>Bacteroidota</taxon>
        <taxon>Chitinophagia</taxon>
        <taxon>Chitinophagales</taxon>
        <taxon>Chitinophagaceae</taxon>
        <taxon>Hydrobacter</taxon>
    </lineage>
</organism>
<reference evidence="1 2" key="1">
    <citation type="submission" date="2016-10" db="EMBL/GenBank/DDBJ databases">
        <authorList>
            <person name="Varghese N."/>
            <person name="Submissions S."/>
        </authorList>
    </citation>
    <scope>NUCLEOTIDE SEQUENCE [LARGE SCALE GENOMIC DNA]</scope>
    <source>
        <strain evidence="1 2">DSM 25353</strain>
    </source>
</reference>
<keyword evidence="2" id="KW-1185">Reference proteome</keyword>